<evidence type="ECO:0000313" key="3">
    <source>
        <dbReference type="EMBL" id="SFN90331.1"/>
    </source>
</evidence>
<feature type="transmembrane region" description="Helical" evidence="1">
    <location>
        <begin position="141"/>
        <end position="162"/>
    </location>
</feature>
<dbReference type="STRING" id="1527.SAMN04489757_1044"/>
<keyword evidence="1" id="KW-0472">Membrane</keyword>
<evidence type="ECO:0000313" key="4">
    <source>
        <dbReference type="Proteomes" id="UP000198806"/>
    </source>
</evidence>
<name>A0A1I5CUL6_9FIRM</name>
<feature type="transmembrane region" description="Helical" evidence="1">
    <location>
        <begin position="43"/>
        <end position="65"/>
    </location>
</feature>
<dbReference type="GO" id="GO:0004175">
    <property type="term" value="F:endopeptidase activity"/>
    <property type="evidence" value="ECO:0007669"/>
    <property type="project" value="UniProtKB-ARBA"/>
</dbReference>
<dbReference type="AlphaFoldDB" id="A0A1I5CUL6"/>
<dbReference type="EMBL" id="FOWD01000004">
    <property type="protein sequence ID" value="SFN90331.1"/>
    <property type="molecule type" value="Genomic_DNA"/>
</dbReference>
<dbReference type="InterPro" id="IPR003675">
    <property type="entry name" value="Rce1/LyrA-like_dom"/>
</dbReference>
<evidence type="ECO:0000259" key="2">
    <source>
        <dbReference type="Pfam" id="PF02517"/>
    </source>
</evidence>
<dbReference type="RefSeq" id="WP_091684325.1">
    <property type="nucleotide sequence ID" value="NZ_BAABFM010000079.1"/>
</dbReference>
<accession>A0A1I5CUL6</accession>
<dbReference type="Pfam" id="PF02517">
    <property type="entry name" value="Rce1-like"/>
    <property type="match status" value="1"/>
</dbReference>
<dbReference type="GO" id="GO:0080120">
    <property type="term" value="P:CAAX-box protein maturation"/>
    <property type="evidence" value="ECO:0007669"/>
    <property type="project" value="UniProtKB-ARBA"/>
</dbReference>
<organism evidence="3 4">
    <name type="scientific">Anaerocolumna aminovalerica</name>
    <dbReference type="NCBI Taxonomy" id="1527"/>
    <lineage>
        <taxon>Bacteria</taxon>
        <taxon>Bacillati</taxon>
        <taxon>Bacillota</taxon>
        <taxon>Clostridia</taxon>
        <taxon>Lachnospirales</taxon>
        <taxon>Lachnospiraceae</taxon>
        <taxon>Anaerocolumna</taxon>
    </lineage>
</organism>
<sequence>MEEIFFLIFIFIFIFNNKKKYIILFSIALIIITNYKLDISFYKIVFFLLGIIIAPMVTNLTYLLTYKKILPLNKKYFKKVYIKLDIIIDVLFEEIIWREIFIRYIINKFKNVYLELIIICFLSFLFVIAHKIRSKFQFTEMFLYTLLLSFSSLLLNGINFGLHLGRNNYVSFLESVWKDYE</sequence>
<gene>
    <name evidence="3" type="ORF">SAMN04489757_1044</name>
</gene>
<keyword evidence="1" id="KW-1133">Transmembrane helix</keyword>
<keyword evidence="4" id="KW-1185">Reference proteome</keyword>
<dbReference type="Proteomes" id="UP000198806">
    <property type="component" value="Unassembled WGS sequence"/>
</dbReference>
<feature type="domain" description="CAAX prenyl protease 2/Lysostaphin resistance protein A-like" evidence="2">
    <location>
        <begin position="85"/>
        <end position="151"/>
    </location>
</feature>
<protein>
    <recommendedName>
        <fullName evidence="2">CAAX prenyl protease 2/Lysostaphin resistance protein A-like domain-containing protein</fullName>
    </recommendedName>
</protein>
<feature type="transmembrane region" description="Helical" evidence="1">
    <location>
        <begin position="112"/>
        <end position="129"/>
    </location>
</feature>
<reference evidence="3 4" key="1">
    <citation type="submission" date="2016-10" db="EMBL/GenBank/DDBJ databases">
        <authorList>
            <person name="de Groot N.N."/>
        </authorList>
    </citation>
    <scope>NUCLEOTIDE SEQUENCE [LARGE SCALE GENOMIC DNA]</scope>
    <source>
        <strain evidence="3 4">DSM 1283</strain>
    </source>
</reference>
<evidence type="ECO:0000256" key="1">
    <source>
        <dbReference type="SAM" id="Phobius"/>
    </source>
</evidence>
<proteinExistence type="predicted"/>
<keyword evidence="1" id="KW-0812">Transmembrane</keyword>